<dbReference type="EMBL" id="VXPY01000057">
    <property type="protein sequence ID" value="MYD90338.1"/>
    <property type="molecule type" value="Genomic_DNA"/>
</dbReference>
<protein>
    <submittedName>
        <fullName evidence="1">Transposase</fullName>
    </submittedName>
</protein>
<accession>A0A6B1DSS9</accession>
<comment type="caution">
    <text evidence="1">The sequence shown here is derived from an EMBL/GenBank/DDBJ whole genome shotgun (WGS) entry which is preliminary data.</text>
</comment>
<sequence length="287" mass="31732">MALRLQNNKGRTRRLRAYLVLLYCLGLSHRGVEQALAPLGVHVDHLSVWRDLQELGARMQARGPGGPVRVAMLDETWIPIGGEKRPVAVVTDAADGTLLQLAVSDGAFDWQAWLAPLAGWGVEVVVTDDDSSYGGPLEAHGLDRQQCLVHMRRTFTRRLRKLPEEVRECYAPRLKRLRTLLRELPAEGAAILMGWLEEAVAPAAPAPKEWRSLVQHFLERWNQMRIHGRASDVPATTNRLEGRFGRLKPWVCAPPGPPPGWPASPNPTLIATVPTSSSSLMAHASMV</sequence>
<evidence type="ECO:0000313" key="1">
    <source>
        <dbReference type="EMBL" id="MYD90338.1"/>
    </source>
</evidence>
<organism evidence="1">
    <name type="scientific">Caldilineaceae bacterium SB0662_bin_9</name>
    <dbReference type="NCBI Taxonomy" id="2605258"/>
    <lineage>
        <taxon>Bacteria</taxon>
        <taxon>Bacillati</taxon>
        <taxon>Chloroflexota</taxon>
        <taxon>Caldilineae</taxon>
        <taxon>Caldilineales</taxon>
        <taxon>Caldilineaceae</taxon>
    </lineage>
</organism>
<dbReference type="AlphaFoldDB" id="A0A6B1DSS9"/>
<reference evidence="1" key="1">
    <citation type="submission" date="2019-09" db="EMBL/GenBank/DDBJ databases">
        <title>Characterisation of the sponge microbiome using genome-centric metagenomics.</title>
        <authorList>
            <person name="Engelberts J.P."/>
            <person name="Robbins S.J."/>
            <person name="De Goeij J.M."/>
            <person name="Aranda M."/>
            <person name="Bell S.C."/>
            <person name="Webster N.S."/>
        </authorList>
    </citation>
    <scope>NUCLEOTIDE SEQUENCE</scope>
    <source>
        <strain evidence="1">SB0662_bin_9</strain>
    </source>
</reference>
<name>A0A6B1DSS9_9CHLR</name>
<proteinExistence type="predicted"/>
<gene>
    <name evidence="1" type="ORF">F4Y08_08395</name>
</gene>